<dbReference type="Gene3D" id="3.30.1240.10">
    <property type="match status" value="1"/>
</dbReference>
<dbReference type="PANTHER" id="PTHR10000">
    <property type="entry name" value="PHOSPHOSERINE PHOSPHATASE"/>
    <property type="match status" value="1"/>
</dbReference>
<keyword evidence="1" id="KW-0378">Hydrolase</keyword>
<dbReference type="InterPro" id="IPR023214">
    <property type="entry name" value="HAD_sf"/>
</dbReference>
<dbReference type="GO" id="GO:0016791">
    <property type="term" value="F:phosphatase activity"/>
    <property type="evidence" value="ECO:0007669"/>
    <property type="project" value="TreeGrafter"/>
</dbReference>
<proteinExistence type="predicted"/>
<name>K6VGX0_9MICO</name>
<comment type="caution">
    <text evidence="1">The sequence shown here is derived from an EMBL/GenBank/DDBJ whole genome shotgun (WGS) entry which is preliminary data.</text>
</comment>
<reference evidence="1 2" key="1">
    <citation type="submission" date="2012-08" db="EMBL/GenBank/DDBJ databases">
        <title>Whole genome shotgun sequence of Kineosphaera limosa NBRC 100340.</title>
        <authorList>
            <person name="Yoshida I."/>
            <person name="Isaki S."/>
            <person name="Hosoyama A."/>
            <person name="Tsuchikane K."/>
            <person name="Katsumata H."/>
            <person name="Ando Y."/>
            <person name="Ohji S."/>
            <person name="Hamada M."/>
            <person name="Tamura T."/>
            <person name="Yamazoe A."/>
            <person name="Yamazaki S."/>
            <person name="Fujita N."/>
        </authorList>
    </citation>
    <scope>NUCLEOTIDE SEQUENCE [LARGE SCALE GENOMIC DNA]</scope>
    <source>
        <strain evidence="1 2">NBRC 100340</strain>
    </source>
</reference>
<evidence type="ECO:0000313" key="2">
    <source>
        <dbReference type="Proteomes" id="UP000008366"/>
    </source>
</evidence>
<dbReference type="PANTHER" id="PTHR10000:SF8">
    <property type="entry name" value="HAD SUPERFAMILY HYDROLASE-LIKE, TYPE 3"/>
    <property type="match status" value="1"/>
</dbReference>
<dbReference type="SUPFAM" id="SSF56784">
    <property type="entry name" value="HAD-like"/>
    <property type="match status" value="1"/>
</dbReference>
<dbReference type="GO" id="GO:0000287">
    <property type="term" value="F:magnesium ion binding"/>
    <property type="evidence" value="ECO:0007669"/>
    <property type="project" value="TreeGrafter"/>
</dbReference>
<accession>K6VGX0</accession>
<dbReference type="Proteomes" id="UP000008366">
    <property type="component" value="Unassembled WGS sequence"/>
</dbReference>
<dbReference type="STRING" id="1184609.KILIM_020_00060"/>
<organism evidence="1 2">
    <name type="scientific">Kineosphaera limosa NBRC 100340</name>
    <dbReference type="NCBI Taxonomy" id="1184609"/>
    <lineage>
        <taxon>Bacteria</taxon>
        <taxon>Bacillati</taxon>
        <taxon>Actinomycetota</taxon>
        <taxon>Actinomycetes</taxon>
        <taxon>Micrococcales</taxon>
        <taxon>Dermatophilaceae</taxon>
        <taxon>Kineosphaera</taxon>
    </lineage>
</organism>
<evidence type="ECO:0000313" key="1">
    <source>
        <dbReference type="EMBL" id="GAB95438.1"/>
    </source>
</evidence>
<dbReference type="EMBL" id="BAHD01000020">
    <property type="protein sequence ID" value="GAB95438.1"/>
    <property type="molecule type" value="Genomic_DNA"/>
</dbReference>
<dbReference type="Gene3D" id="3.40.50.1000">
    <property type="entry name" value="HAD superfamily/HAD-like"/>
    <property type="match status" value="1"/>
</dbReference>
<dbReference type="GO" id="GO:0005829">
    <property type="term" value="C:cytosol"/>
    <property type="evidence" value="ECO:0007669"/>
    <property type="project" value="TreeGrafter"/>
</dbReference>
<gene>
    <name evidence="1" type="ORF">KILIM_020_00060</name>
</gene>
<dbReference type="Pfam" id="PF08282">
    <property type="entry name" value="Hydrolase_3"/>
    <property type="match status" value="1"/>
</dbReference>
<dbReference type="eggNOG" id="COG0561">
    <property type="taxonomic scope" value="Bacteria"/>
</dbReference>
<protein>
    <submittedName>
        <fullName evidence="1">Putative hydrolase</fullName>
    </submittedName>
</protein>
<sequence>MSARTQSALQRMWDLGIETVFVTARPPRWIDPLAEHVGGHGVAICANGAFVYDVEARRVVEAVGLPSGSLSGIVADVRAAYPGVGFAAERPEGMHLDPAYRSPMVDLHAHDDPPAARGPIESVRGVVGKLLARCPEVPDVEFVESVATIVADRGIVAYSGAGGLAEIGPPGVTKATALERWCRERSIDAAQVWAFGDMPNDLPMLAWAGRSFAMRSGHEEVRDLADAVCAGNDDDGVARVLEAIR</sequence>
<keyword evidence="2" id="KW-1185">Reference proteome</keyword>
<dbReference type="AlphaFoldDB" id="K6VGX0"/>
<dbReference type="InterPro" id="IPR036412">
    <property type="entry name" value="HAD-like_sf"/>
</dbReference>